<organism evidence="16 17">
    <name type="scientific">Littorina saxatilis</name>
    <dbReference type="NCBI Taxonomy" id="31220"/>
    <lineage>
        <taxon>Eukaryota</taxon>
        <taxon>Metazoa</taxon>
        <taxon>Spiralia</taxon>
        <taxon>Lophotrochozoa</taxon>
        <taxon>Mollusca</taxon>
        <taxon>Gastropoda</taxon>
        <taxon>Caenogastropoda</taxon>
        <taxon>Littorinimorpha</taxon>
        <taxon>Littorinoidea</taxon>
        <taxon>Littorinidae</taxon>
        <taxon>Littorina</taxon>
    </lineage>
</organism>
<keyword evidence="17" id="KW-1185">Reference proteome</keyword>
<feature type="modified residue" description="N6-(pyridoxal phosphate)lysine" evidence="14">
    <location>
        <position position="252"/>
    </location>
</feature>
<keyword evidence="9" id="KW-0828">Tyrosine catabolism</keyword>
<dbReference type="GO" id="GO:0006559">
    <property type="term" value="P:L-phenylalanine catabolic process"/>
    <property type="evidence" value="ECO:0007669"/>
    <property type="project" value="UniProtKB-UniRule"/>
</dbReference>
<dbReference type="InterPro" id="IPR015421">
    <property type="entry name" value="PyrdxlP-dep_Trfase_major"/>
</dbReference>
<dbReference type="NCBIfam" id="TIGR01265">
    <property type="entry name" value="tyr_nico_aTase"/>
    <property type="match status" value="1"/>
</dbReference>
<evidence type="ECO:0000256" key="8">
    <source>
        <dbReference type="ARBA" id="ARBA00022679"/>
    </source>
</evidence>
<comment type="cofactor">
    <cofactor evidence="1 13 14">
        <name>pyridoxal 5'-phosphate</name>
        <dbReference type="ChEBI" id="CHEBI:597326"/>
    </cofactor>
</comment>
<evidence type="ECO:0000256" key="9">
    <source>
        <dbReference type="ARBA" id="ARBA00022878"/>
    </source>
</evidence>
<dbReference type="FunFam" id="3.40.640.10:FF:000048">
    <property type="entry name" value="tyrosine aminotransferase"/>
    <property type="match status" value="1"/>
</dbReference>
<dbReference type="PIRSF" id="PIRSF000517">
    <property type="entry name" value="Tyr_transaminase"/>
    <property type="match status" value="1"/>
</dbReference>
<comment type="pathway">
    <text evidence="2 13">Amino-acid degradation; L-phenylalanine degradation; acetoacetate and fumarate from L-phenylalanine: step 2/6.</text>
</comment>
<dbReference type="EC" id="2.6.1.5" evidence="5 13"/>
<evidence type="ECO:0000256" key="10">
    <source>
        <dbReference type="ARBA" id="ARBA00022898"/>
    </source>
</evidence>
<evidence type="ECO:0000256" key="5">
    <source>
        <dbReference type="ARBA" id="ARBA00012749"/>
    </source>
</evidence>
<accession>A0AAN9GN26</accession>
<dbReference type="PANTHER" id="PTHR45744:SF2">
    <property type="entry name" value="TYROSINE AMINOTRANSFERASE"/>
    <property type="match status" value="1"/>
</dbReference>
<dbReference type="Gene3D" id="3.90.1150.10">
    <property type="entry name" value="Aspartate Aminotransferase, domain 1"/>
    <property type="match status" value="1"/>
</dbReference>
<dbReference type="AlphaFoldDB" id="A0AAN9GN26"/>
<sequence>MEAIQAKKSRTEWGVRASNYALSTFNPIRSIVDGMKLTPHPDKPMIALSIGDPTVFGNLPVPEAAEDAIIKALKTRTYNGYGPSTGYEKARAAVAEYVSTPTTKVEARDVVLCSGCSGALDLCITVLANPGQNILMPRPGFSIYKTLAESLGVIVKTYDLLPEKSWEIDLDNLTELIDDHTAGIVVNNPSNPCGSVYSEEHLKDVLAIASKFKVPIIADEIYEHFVFDGFQYHSMASLTTEVPIVSCGGLTKRFLVPGWRMGWIVVYDRNNTLSEIRQGLTSLSQRILGPNTLVQAALPDILNNTPAEFFHDTVQYIQKNAALFYKRLCAVPGLKPVMPQGAMYMMVGIDMAGFPEYNTDVEFTEAMVTEQSVFCLPATCFQYPGYFRVVLTVPADKVDEACNRIEEFCKQHFTKSVNGTTEITGK</sequence>
<evidence type="ECO:0000256" key="12">
    <source>
        <dbReference type="ARBA" id="ARBA00047798"/>
    </source>
</evidence>
<proteinExistence type="inferred from homology"/>
<evidence type="ECO:0000256" key="6">
    <source>
        <dbReference type="ARBA" id="ARBA00015959"/>
    </source>
</evidence>
<dbReference type="InterPro" id="IPR005958">
    <property type="entry name" value="TyrNic_aminoTrfase"/>
</dbReference>
<dbReference type="InterPro" id="IPR015422">
    <property type="entry name" value="PyrdxlP-dep_Trfase_small"/>
</dbReference>
<dbReference type="PROSITE" id="PS00105">
    <property type="entry name" value="AA_TRANSFER_CLASS_1"/>
    <property type="match status" value="1"/>
</dbReference>
<dbReference type="Gene3D" id="3.40.640.10">
    <property type="entry name" value="Type I PLP-dependent aspartate aminotransferase-like (Major domain)"/>
    <property type="match status" value="1"/>
</dbReference>
<keyword evidence="7" id="KW-0032">Aminotransferase</keyword>
<dbReference type="InterPro" id="IPR005957">
    <property type="entry name" value="Tyrosine_aminoTrfase"/>
</dbReference>
<protein>
    <recommendedName>
        <fullName evidence="6 13">Tyrosine aminotransferase</fullName>
        <shortName evidence="13">TAT</shortName>
        <ecNumber evidence="5 13">2.6.1.5</ecNumber>
    </recommendedName>
</protein>
<comment type="catalytic activity">
    <reaction evidence="12 13">
        <text>L-tyrosine + 2-oxoglutarate = 3-(4-hydroxyphenyl)pyruvate + L-glutamate</text>
        <dbReference type="Rhea" id="RHEA:15093"/>
        <dbReference type="ChEBI" id="CHEBI:16810"/>
        <dbReference type="ChEBI" id="CHEBI:29985"/>
        <dbReference type="ChEBI" id="CHEBI:36242"/>
        <dbReference type="ChEBI" id="CHEBI:58315"/>
        <dbReference type="EC" id="2.6.1.5"/>
    </reaction>
</comment>
<evidence type="ECO:0000256" key="13">
    <source>
        <dbReference type="PIRNR" id="PIRNR000517"/>
    </source>
</evidence>
<dbReference type="CDD" id="cd00609">
    <property type="entry name" value="AAT_like"/>
    <property type="match status" value="1"/>
</dbReference>
<keyword evidence="10 13" id="KW-0663">Pyridoxal phosphate</keyword>
<dbReference type="Proteomes" id="UP001374579">
    <property type="component" value="Unassembled WGS sequence"/>
</dbReference>
<dbReference type="GO" id="GO:0004838">
    <property type="term" value="F:L-tyrosine-2-oxoglutarate transaminase activity"/>
    <property type="evidence" value="ECO:0007669"/>
    <property type="project" value="UniProtKB-UniRule"/>
</dbReference>
<dbReference type="PANTHER" id="PTHR45744">
    <property type="entry name" value="TYROSINE AMINOTRANSFERASE"/>
    <property type="match status" value="1"/>
</dbReference>
<dbReference type="InterPro" id="IPR015424">
    <property type="entry name" value="PyrdxlP-dep_Trfase"/>
</dbReference>
<name>A0AAN9GN26_9CAEN</name>
<dbReference type="EMBL" id="JBAMIC010000001">
    <property type="protein sequence ID" value="KAK7114648.1"/>
    <property type="molecule type" value="Genomic_DNA"/>
</dbReference>
<comment type="caution">
    <text evidence="16">The sequence shown here is derived from an EMBL/GenBank/DDBJ whole genome shotgun (WGS) entry which is preliminary data.</text>
</comment>
<dbReference type="InterPro" id="IPR004839">
    <property type="entry name" value="Aminotransferase_I/II_large"/>
</dbReference>
<dbReference type="InterPro" id="IPR004838">
    <property type="entry name" value="NHTrfase_class1_PyrdxlP-BS"/>
</dbReference>
<reference evidence="16 17" key="1">
    <citation type="submission" date="2024-02" db="EMBL/GenBank/DDBJ databases">
        <title>Chromosome-scale genome assembly of the rough periwinkle Littorina saxatilis.</title>
        <authorList>
            <person name="De Jode A."/>
            <person name="Faria R."/>
            <person name="Formenti G."/>
            <person name="Sims Y."/>
            <person name="Smith T.P."/>
            <person name="Tracey A."/>
            <person name="Wood J.M.D."/>
            <person name="Zagrodzka Z.B."/>
            <person name="Johannesson K."/>
            <person name="Butlin R.K."/>
            <person name="Leder E.H."/>
        </authorList>
    </citation>
    <scope>NUCLEOTIDE SEQUENCE [LARGE SCALE GENOMIC DNA]</scope>
    <source>
        <strain evidence="16">Snail1</strain>
        <tissue evidence="16">Muscle</tissue>
    </source>
</reference>
<evidence type="ECO:0000259" key="15">
    <source>
        <dbReference type="Pfam" id="PF00155"/>
    </source>
</evidence>
<keyword evidence="8" id="KW-0808">Transferase</keyword>
<dbReference type="GO" id="GO:0030170">
    <property type="term" value="F:pyridoxal phosphate binding"/>
    <property type="evidence" value="ECO:0007669"/>
    <property type="project" value="InterPro"/>
</dbReference>
<feature type="domain" description="Aminotransferase class I/classII large" evidence="15">
    <location>
        <begin position="44"/>
        <end position="405"/>
    </location>
</feature>
<dbReference type="Pfam" id="PF00155">
    <property type="entry name" value="Aminotran_1_2"/>
    <property type="match status" value="1"/>
</dbReference>
<dbReference type="SUPFAM" id="SSF53383">
    <property type="entry name" value="PLP-dependent transferases"/>
    <property type="match status" value="1"/>
</dbReference>
<evidence type="ECO:0000256" key="3">
    <source>
        <dbReference type="ARBA" id="ARBA00007441"/>
    </source>
</evidence>
<comment type="similarity">
    <text evidence="3 13">Belongs to the class-I pyridoxal-phosphate-dependent aminotransferase family.</text>
</comment>
<gene>
    <name evidence="16" type="ORF">V1264_000674</name>
</gene>
<dbReference type="NCBIfam" id="TIGR01264">
    <property type="entry name" value="tyr_amTase_E"/>
    <property type="match status" value="1"/>
</dbReference>
<keyword evidence="11" id="KW-0585">Phenylalanine catabolism</keyword>
<comment type="function">
    <text evidence="13">Transaminase involved in tyrosine breakdown. Converts tyrosine to p-hydroxyphenylpyruvate.</text>
</comment>
<evidence type="ECO:0000256" key="1">
    <source>
        <dbReference type="ARBA" id="ARBA00001933"/>
    </source>
</evidence>
<evidence type="ECO:0000256" key="14">
    <source>
        <dbReference type="PIRSR" id="PIRSR000517-1"/>
    </source>
</evidence>
<evidence type="ECO:0000256" key="11">
    <source>
        <dbReference type="ARBA" id="ARBA00023232"/>
    </source>
</evidence>
<evidence type="ECO:0000256" key="7">
    <source>
        <dbReference type="ARBA" id="ARBA00022576"/>
    </source>
</evidence>
<dbReference type="GO" id="GO:0006572">
    <property type="term" value="P:L-tyrosine catabolic process"/>
    <property type="evidence" value="ECO:0007669"/>
    <property type="project" value="UniProtKB-KW"/>
</dbReference>
<evidence type="ECO:0000313" key="17">
    <source>
        <dbReference type="Proteomes" id="UP001374579"/>
    </source>
</evidence>
<comment type="subunit">
    <text evidence="4 13">Homodimer.</text>
</comment>
<evidence type="ECO:0000256" key="2">
    <source>
        <dbReference type="ARBA" id="ARBA00005203"/>
    </source>
</evidence>
<evidence type="ECO:0000256" key="4">
    <source>
        <dbReference type="ARBA" id="ARBA00011738"/>
    </source>
</evidence>
<evidence type="ECO:0000313" key="16">
    <source>
        <dbReference type="EMBL" id="KAK7114648.1"/>
    </source>
</evidence>